<evidence type="ECO:0000313" key="1">
    <source>
        <dbReference type="EMBL" id="KAL1872709.1"/>
    </source>
</evidence>
<gene>
    <name evidence="1" type="ORF">Daus18300_004255</name>
</gene>
<dbReference type="Proteomes" id="UP001583177">
    <property type="component" value="Unassembled WGS sequence"/>
</dbReference>
<keyword evidence="2" id="KW-1185">Reference proteome</keyword>
<dbReference type="InterPro" id="IPR036397">
    <property type="entry name" value="RNaseH_sf"/>
</dbReference>
<dbReference type="SUPFAM" id="SSF53098">
    <property type="entry name" value="Ribonuclease H-like"/>
    <property type="match status" value="1"/>
</dbReference>
<proteinExistence type="predicted"/>
<evidence type="ECO:0008006" key="3">
    <source>
        <dbReference type="Google" id="ProtNLM"/>
    </source>
</evidence>
<sequence length="258" mass="28631">MAKKCRSSQQLNERSRKLARDVNAQKINAKQAKYQWICQNQNVRDTWIEDLDLVFAGTINIPATEAKAIETAAEASEAAFDPSNRFFFTYGASVADKTQDKTHDKNRLAAAAVIYKRPSAKDNNANWGGMQYELGHCDTTSGAEAGLVAISKCLSLATQELRSTQHQETAPKITIFTHYEDAITSIDRVRYLDSTKGYSEASAPLLEIVKKSRRLRDRHGVDIQLNWIPRHADVEGNRFAESAARKAAASQTPPAISC</sequence>
<comment type="caution">
    <text evidence="1">The sequence shown here is derived from an EMBL/GenBank/DDBJ whole genome shotgun (WGS) entry which is preliminary data.</text>
</comment>
<evidence type="ECO:0000313" key="2">
    <source>
        <dbReference type="Proteomes" id="UP001583177"/>
    </source>
</evidence>
<reference evidence="1 2" key="1">
    <citation type="journal article" date="2024" name="IMA Fungus">
        <title>IMA Genome - F19 : A genome assembly and annotation guide to empower mycologists, including annotated draft genome sequences of Ceratocystis pirilliformis, Diaporthe australafricana, Fusarium ophioides, Paecilomyces lecythidis, and Sporothrix stenoceras.</title>
        <authorList>
            <person name="Aylward J."/>
            <person name="Wilson A.M."/>
            <person name="Visagie C.M."/>
            <person name="Spraker J."/>
            <person name="Barnes I."/>
            <person name="Buitendag C."/>
            <person name="Ceriani C."/>
            <person name="Del Mar Angel L."/>
            <person name="du Plessis D."/>
            <person name="Fuchs T."/>
            <person name="Gasser K."/>
            <person name="Kramer D."/>
            <person name="Li W."/>
            <person name="Munsamy K."/>
            <person name="Piso A."/>
            <person name="Price J.L."/>
            <person name="Sonnekus B."/>
            <person name="Thomas C."/>
            <person name="van der Nest A."/>
            <person name="van Dijk A."/>
            <person name="van Heerden A."/>
            <person name="van Vuuren N."/>
            <person name="Yilmaz N."/>
            <person name="Duong T.A."/>
            <person name="van der Merwe N.A."/>
            <person name="Wingfield M.J."/>
            <person name="Wingfield B.D."/>
        </authorList>
    </citation>
    <scope>NUCLEOTIDE SEQUENCE [LARGE SCALE GENOMIC DNA]</scope>
    <source>
        <strain evidence="1 2">CMW 18300</strain>
    </source>
</reference>
<dbReference type="InterPro" id="IPR012337">
    <property type="entry name" value="RNaseH-like_sf"/>
</dbReference>
<dbReference type="EMBL" id="JAWRVE010000028">
    <property type="protein sequence ID" value="KAL1872709.1"/>
    <property type="molecule type" value="Genomic_DNA"/>
</dbReference>
<accession>A0ABR3X9T9</accession>
<name>A0ABR3X9T9_9PEZI</name>
<protein>
    <recommendedName>
        <fullName evidence="3">RNase H type-1 domain-containing protein</fullName>
    </recommendedName>
</protein>
<dbReference type="Gene3D" id="3.30.420.10">
    <property type="entry name" value="Ribonuclease H-like superfamily/Ribonuclease H"/>
    <property type="match status" value="1"/>
</dbReference>
<organism evidence="1 2">
    <name type="scientific">Diaporthe australafricana</name>
    <dbReference type="NCBI Taxonomy" id="127596"/>
    <lineage>
        <taxon>Eukaryota</taxon>
        <taxon>Fungi</taxon>
        <taxon>Dikarya</taxon>
        <taxon>Ascomycota</taxon>
        <taxon>Pezizomycotina</taxon>
        <taxon>Sordariomycetes</taxon>
        <taxon>Sordariomycetidae</taxon>
        <taxon>Diaporthales</taxon>
        <taxon>Diaporthaceae</taxon>
        <taxon>Diaporthe</taxon>
    </lineage>
</organism>